<dbReference type="PANTHER" id="PTHR12287">
    <property type="entry name" value="EPIDERMAL GROWTH FACTOR RECEPTOR KINASE SUBSTRATE EPS8-RELATED PROTEIN"/>
    <property type="match status" value="1"/>
</dbReference>
<keyword evidence="5" id="KW-0175">Coiled coil</keyword>
<evidence type="ECO:0000256" key="4">
    <source>
        <dbReference type="PROSITE-ProRule" id="PRU00192"/>
    </source>
</evidence>
<organism evidence="8 9">
    <name type="scientific">Malassezia furfur</name>
    <name type="common">Pityriasis versicolor infection agent</name>
    <name type="synonym">Pityrosporum furfur</name>
    <dbReference type="NCBI Taxonomy" id="55194"/>
    <lineage>
        <taxon>Eukaryota</taxon>
        <taxon>Fungi</taxon>
        <taxon>Dikarya</taxon>
        <taxon>Basidiomycota</taxon>
        <taxon>Ustilaginomycotina</taxon>
        <taxon>Malasseziomycetes</taxon>
        <taxon>Malasseziales</taxon>
        <taxon>Malasseziaceae</taxon>
        <taxon>Malassezia</taxon>
    </lineage>
</organism>
<feature type="region of interest" description="Disordered" evidence="6">
    <location>
        <begin position="503"/>
        <end position="541"/>
    </location>
</feature>
<evidence type="ECO:0000256" key="5">
    <source>
        <dbReference type="SAM" id="Coils"/>
    </source>
</evidence>
<gene>
    <name evidence="8" type="primary">SLA1</name>
    <name evidence="8" type="ORF">GLX27_004272</name>
</gene>
<dbReference type="Gene3D" id="2.30.30.40">
    <property type="entry name" value="SH3 Domains"/>
    <property type="match status" value="1"/>
</dbReference>
<evidence type="ECO:0000256" key="1">
    <source>
        <dbReference type="ARBA" id="ARBA00007948"/>
    </source>
</evidence>
<dbReference type="Gene3D" id="1.10.150.50">
    <property type="entry name" value="Transcription Factor, Ets-1"/>
    <property type="match status" value="1"/>
</dbReference>
<keyword evidence="9" id="KW-1185">Reference proteome</keyword>
<feature type="region of interest" description="Disordered" evidence="6">
    <location>
        <begin position="334"/>
        <end position="386"/>
    </location>
</feature>
<evidence type="ECO:0000313" key="8">
    <source>
        <dbReference type="EMBL" id="WFD49588.1"/>
    </source>
</evidence>
<feature type="region of interest" description="Disordered" evidence="6">
    <location>
        <begin position="191"/>
        <end position="269"/>
    </location>
</feature>
<feature type="region of interest" description="Disordered" evidence="6">
    <location>
        <begin position="449"/>
        <end position="488"/>
    </location>
</feature>
<feature type="compositionally biased region" description="Low complexity" evidence="6">
    <location>
        <begin position="220"/>
        <end position="253"/>
    </location>
</feature>
<sequence length="855" mass="88480">MWSVSELDTKKRRRKARGTLGIGNGALFFATDTNGESVPQIEITHIQSAEIEKGKYVVLGLSAAAHVDQDMLLFHVGSKSAGDAILAKIEASKQAVGGVSRAAATSAPAPAQPARGAAADAKDEHDVVVVLYDFEAQGDDELSVSEHDQLVLLEKENDEWWKLQNAAGKVGVVPAAYVEIVGAVDVPPAPATPPATHASRPMLVSSTSKGSSLRGTPSKAAASTATSGARAAGTRSSSGGARSASSARSTSGARDARRTPAGGAEADGAPLSRRRTWLDVTGRFRVEAELLAVGQDHVRLHKANGSTIDVPLAKMSDADLEFLERLTGRSLVLPPSDAMRRGNAAPRRDAARRESLAPAARDTGGSGARSSAASSRRGSAAPPRATPHHDWFEFFLEAGVDVDNCTRYASAFERDQIDESVLEDVDAPTLRNLGLREGDVIRVRRLIDRRSGRSSAASSGAPSAAATPAARSPPRSPPRSRAELEQRMRDDEALARRLQAQEIAAQRRASGASTRVERVGSAAAEPPKRAPARDAAAPPKTAAEVEAEQTLAKAATQEGRATIDAETLAKAVELVRQREKQEAAEAAKAEAAEAAAKAKADPEAALFDKLASMKPAAPAASSPAVSAQATGAAGAGMMSPPGPRAPFAPVPANQGLLQPLIPLQGTGQIVPTGTGAWPMGAQGTGFPYAQPTGAGGAGMMPMGTGMYPPSPFAGGSVPQMPMQATAQVPQPQAPQPQAPQPQAPPPLGHATAETTRDNDQYSAANVFQQMKTGAFARRDDTKPQSSGKYDALRAQPTGFASGGIVGAAPAPAPQDASPFAGGVFPGMPTGGMPTGMYGTPTGMMMPPQPQPRYWP</sequence>
<dbReference type="InterPro" id="IPR001452">
    <property type="entry name" value="SH3_domain"/>
</dbReference>
<evidence type="ECO:0000256" key="6">
    <source>
        <dbReference type="SAM" id="MobiDB-lite"/>
    </source>
</evidence>
<dbReference type="PANTHER" id="PTHR12287:SF23">
    <property type="entry name" value="AROUSER, ISOFORM A-RELATED"/>
    <property type="match status" value="1"/>
</dbReference>
<proteinExistence type="inferred from homology"/>
<keyword evidence="3 4" id="KW-0728">SH3 domain</keyword>
<dbReference type="EMBL" id="CP046238">
    <property type="protein sequence ID" value="WFD49588.1"/>
    <property type="molecule type" value="Genomic_DNA"/>
</dbReference>
<feature type="compositionally biased region" description="Pro residues" evidence="6">
    <location>
        <begin position="640"/>
        <end position="649"/>
    </location>
</feature>
<dbReference type="InterPro" id="IPR036028">
    <property type="entry name" value="SH3-like_dom_sf"/>
</dbReference>
<dbReference type="InterPro" id="IPR007131">
    <property type="entry name" value="SHD1"/>
</dbReference>
<feature type="compositionally biased region" description="Basic and acidic residues" evidence="6">
    <location>
        <begin position="346"/>
        <end position="355"/>
    </location>
</feature>
<dbReference type="SUPFAM" id="SSF50044">
    <property type="entry name" value="SH3-domain"/>
    <property type="match status" value="1"/>
</dbReference>
<evidence type="ECO:0000259" key="7">
    <source>
        <dbReference type="PROSITE" id="PS50002"/>
    </source>
</evidence>
<evidence type="ECO:0000256" key="2">
    <source>
        <dbReference type="ARBA" id="ARBA00020357"/>
    </source>
</evidence>
<comment type="similarity">
    <text evidence="1">Belongs to the SLA1 family.</text>
</comment>
<feature type="compositionally biased region" description="Polar residues" evidence="6">
    <location>
        <begin position="204"/>
        <end position="215"/>
    </location>
</feature>
<dbReference type="Proteomes" id="UP000818624">
    <property type="component" value="Chromosome 5"/>
</dbReference>
<feature type="coiled-coil region" evidence="5">
    <location>
        <begin position="574"/>
        <end position="601"/>
    </location>
</feature>
<evidence type="ECO:0000256" key="3">
    <source>
        <dbReference type="ARBA" id="ARBA00022443"/>
    </source>
</evidence>
<feature type="compositionally biased region" description="Low complexity" evidence="6">
    <location>
        <begin position="453"/>
        <end position="473"/>
    </location>
</feature>
<dbReference type="Pfam" id="PF00018">
    <property type="entry name" value="SH3_1"/>
    <property type="match status" value="1"/>
</dbReference>
<dbReference type="InterPro" id="IPR013761">
    <property type="entry name" value="SAM/pointed_sf"/>
</dbReference>
<reference evidence="8 9" key="1">
    <citation type="journal article" date="2020" name="Elife">
        <title>Loss of centromere function drives karyotype evolution in closely related Malassezia species.</title>
        <authorList>
            <person name="Sankaranarayanan S.R."/>
            <person name="Ianiri G."/>
            <person name="Coelho M.A."/>
            <person name="Reza M.H."/>
            <person name="Thimmappa B.C."/>
            <person name="Ganguly P."/>
            <person name="Vadnala R.N."/>
            <person name="Sun S."/>
            <person name="Siddharthan R."/>
            <person name="Tellgren-Roth C."/>
            <person name="Dawson T.L."/>
            <person name="Heitman J."/>
            <person name="Sanyal K."/>
        </authorList>
    </citation>
    <scope>NUCLEOTIDE SEQUENCE [LARGE SCALE GENOMIC DNA]</scope>
    <source>
        <strain evidence="8">CBS14141</strain>
    </source>
</reference>
<feature type="compositionally biased region" description="Pro residues" evidence="6">
    <location>
        <begin position="731"/>
        <end position="747"/>
    </location>
</feature>
<evidence type="ECO:0000313" key="9">
    <source>
        <dbReference type="Proteomes" id="UP000818624"/>
    </source>
</evidence>
<dbReference type="InterPro" id="IPR039801">
    <property type="entry name" value="EPS8-like"/>
</dbReference>
<name>A0ABY8EVE8_MALFU</name>
<dbReference type="PROSITE" id="PS50002">
    <property type="entry name" value="SH3"/>
    <property type="match status" value="1"/>
</dbReference>
<dbReference type="InterPro" id="IPR056996">
    <property type="entry name" value="PH_SLA1"/>
</dbReference>
<feature type="region of interest" description="Disordered" evidence="6">
    <location>
        <begin position="711"/>
        <end position="753"/>
    </location>
</feature>
<feature type="domain" description="SH3" evidence="7">
    <location>
        <begin position="123"/>
        <end position="183"/>
    </location>
</feature>
<dbReference type="SMART" id="SM00326">
    <property type="entry name" value="SH3"/>
    <property type="match status" value="1"/>
</dbReference>
<feature type="compositionally biased region" description="Low complexity" evidence="6">
    <location>
        <begin position="368"/>
        <end position="383"/>
    </location>
</feature>
<dbReference type="Pfam" id="PF03983">
    <property type="entry name" value="SHD1"/>
    <property type="match status" value="1"/>
</dbReference>
<feature type="compositionally biased region" description="Low complexity" evidence="6">
    <location>
        <begin position="718"/>
        <end position="730"/>
    </location>
</feature>
<accession>A0ABY8EVE8</accession>
<dbReference type="Gene3D" id="2.30.30.700">
    <property type="entry name" value="SLA1 homology domain 1"/>
    <property type="match status" value="1"/>
</dbReference>
<protein>
    <recommendedName>
        <fullName evidence="2">Actin cytoskeleton-regulatory complex protein SLA1</fullName>
    </recommendedName>
</protein>
<dbReference type="Pfam" id="PF24081">
    <property type="entry name" value="PH_SLA1"/>
    <property type="match status" value="1"/>
</dbReference>
<feature type="region of interest" description="Disordered" evidence="6">
    <location>
        <begin position="632"/>
        <end position="651"/>
    </location>
</feature>